<dbReference type="EMBL" id="CP157947">
    <property type="protein sequence ID" value="XBS69178.1"/>
    <property type="molecule type" value="Genomic_DNA"/>
</dbReference>
<reference evidence="1" key="1">
    <citation type="submission" date="2024-06" db="EMBL/GenBank/DDBJ databases">
        <authorList>
            <person name="Coelho C."/>
            <person name="Bento M."/>
            <person name="Garcia E."/>
            <person name="Camelo A."/>
            <person name="Brandao I."/>
            <person name="Espirito Santo C."/>
            <person name="Trovao J."/>
            <person name="Verissimo A."/>
            <person name="Costa J."/>
            <person name="Tiago I."/>
        </authorList>
    </citation>
    <scope>NUCLEOTIDE SEQUENCE</scope>
    <source>
        <strain evidence="1">KWT182</strain>
    </source>
</reference>
<gene>
    <name evidence="1" type="ORF">ABK905_22360</name>
</gene>
<organism evidence="1">
    <name type="scientific">Acerihabitans sp. KWT182</name>
    <dbReference type="NCBI Taxonomy" id="3157919"/>
    <lineage>
        <taxon>Bacteria</taxon>
        <taxon>Pseudomonadati</taxon>
        <taxon>Pseudomonadota</taxon>
        <taxon>Gammaproteobacteria</taxon>
        <taxon>Enterobacterales</taxon>
        <taxon>Pectobacteriaceae</taxon>
        <taxon>Acerihabitans</taxon>
    </lineage>
</organism>
<name>A0AAU7Q898_9GAMM</name>
<sequence length="136" mass="16152">MSITLSKKIWYNNKGRYFDTAKDTEESNLFRLADRYEFPDDLIENILAFMHLQLISEFLSNRSNPEHIAPVINRMRSNRKDIAKVFDTTGHSDFWNGKNFVVIDLNMVNINMKKMLPLLLAKWAYNTKKKKNRKQH</sequence>
<proteinExistence type="predicted"/>
<protein>
    <submittedName>
        <fullName evidence="1">Uncharacterized protein</fullName>
    </submittedName>
</protein>
<dbReference type="AlphaFoldDB" id="A0AAU7Q898"/>
<accession>A0AAU7Q898</accession>
<evidence type="ECO:0000313" key="1">
    <source>
        <dbReference type="EMBL" id="XBS69178.1"/>
    </source>
</evidence>